<keyword evidence="3 5" id="KW-0378">Hydrolase</keyword>
<feature type="domain" description="Peptidase S8/S53" evidence="7">
    <location>
        <begin position="75"/>
        <end position="305"/>
    </location>
</feature>
<dbReference type="InterPro" id="IPR015500">
    <property type="entry name" value="Peptidase_S8_subtilisin-rel"/>
</dbReference>
<dbReference type="Gene3D" id="3.40.50.200">
    <property type="entry name" value="Peptidase S8/S53 domain"/>
    <property type="match status" value="1"/>
</dbReference>
<evidence type="ECO:0000313" key="9">
    <source>
        <dbReference type="EMBL" id="RKP26565.1"/>
    </source>
</evidence>
<dbReference type="CDD" id="cd04077">
    <property type="entry name" value="Peptidases_S8_PCSK9_ProteinaseK_like"/>
    <property type="match status" value="1"/>
</dbReference>
<proteinExistence type="inferred from homology"/>
<feature type="non-terminal residue" evidence="9">
    <location>
        <position position="1"/>
    </location>
</feature>
<protein>
    <submittedName>
        <fullName evidence="9">Peptidase S8/S53 domain-containing protein</fullName>
    </submittedName>
</protein>
<evidence type="ECO:0000313" key="10">
    <source>
        <dbReference type="Proteomes" id="UP000278143"/>
    </source>
</evidence>
<dbReference type="InterPro" id="IPR037045">
    <property type="entry name" value="S8pro/Inhibitor_I9_sf"/>
</dbReference>
<dbReference type="InterPro" id="IPR050131">
    <property type="entry name" value="Peptidase_S8_subtilisin-like"/>
</dbReference>
<feature type="active site" description="Charge relay system" evidence="5">
    <location>
        <position position="116"/>
    </location>
</feature>
<feature type="domain" description="Inhibitor I9" evidence="8">
    <location>
        <begin position="2"/>
        <end position="41"/>
    </location>
</feature>
<dbReference type="PROSITE" id="PS51892">
    <property type="entry name" value="SUBTILASE"/>
    <property type="match status" value="1"/>
</dbReference>
<evidence type="ECO:0000259" key="7">
    <source>
        <dbReference type="Pfam" id="PF00082"/>
    </source>
</evidence>
<organism evidence="9 10">
    <name type="scientific">Syncephalis pseudoplumigaleata</name>
    <dbReference type="NCBI Taxonomy" id="1712513"/>
    <lineage>
        <taxon>Eukaryota</taxon>
        <taxon>Fungi</taxon>
        <taxon>Fungi incertae sedis</taxon>
        <taxon>Zoopagomycota</taxon>
        <taxon>Zoopagomycotina</taxon>
        <taxon>Zoopagomycetes</taxon>
        <taxon>Zoopagales</taxon>
        <taxon>Piptocephalidaceae</taxon>
        <taxon>Syncephalis</taxon>
    </lineage>
</organism>
<evidence type="ECO:0000256" key="4">
    <source>
        <dbReference type="ARBA" id="ARBA00022825"/>
    </source>
</evidence>
<dbReference type="GO" id="GO:0004252">
    <property type="term" value="F:serine-type endopeptidase activity"/>
    <property type="evidence" value="ECO:0007669"/>
    <property type="project" value="UniProtKB-UniRule"/>
</dbReference>
<evidence type="ECO:0000256" key="6">
    <source>
        <dbReference type="RuleBase" id="RU003355"/>
    </source>
</evidence>
<gene>
    <name evidence="9" type="ORF">SYNPS1DRAFT_9590</name>
</gene>
<dbReference type="PANTHER" id="PTHR43806:SF11">
    <property type="entry name" value="CEREVISIN-RELATED"/>
    <property type="match status" value="1"/>
</dbReference>
<dbReference type="PRINTS" id="PR00723">
    <property type="entry name" value="SUBTILISIN"/>
</dbReference>
<comment type="similarity">
    <text evidence="1 5 6">Belongs to the peptidase S8 family.</text>
</comment>
<dbReference type="InterPro" id="IPR023827">
    <property type="entry name" value="Peptidase_S8_Asp-AS"/>
</dbReference>
<keyword evidence="4 5" id="KW-0720">Serine protease</keyword>
<name>A0A4P9Z2H0_9FUNG</name>
<dbReference type="GO" id="GO:0005615">
    <property type="term" value="C:extracellular space"/>
    <property type="evidence" value="ECO:0007669"/>
    <property type="project" value="TreeGrafter"/>
</dbReference>
<accession>A0A4P9Z2H0</accession>
<dbReference type="OrthoDB" id="206201at2759"/>
<dbReference type="InterPro" id="IPR000209">
    <property type="entry name" value="Peptidase_S8/S53_dom"/>
</dbReference>
<dbReference type="Pfam" id="PF00082">
    <property type="entry name" value="Peptidase_S8"/>
    <property type="match status" value="1"/>
</dbReference>
<evidence type="ECO:0000259" key="8">
    <source>
        <dbReference type="Pfam" id="PF05922"/>
    </source>
</evidence>
<dbReference type="PROSITE" id="PS00138">
    <property type="entry name" value="SUBTILASE_SER"/>
    <property type="match status" value="1"/>
</dbReference>
<evidence type="ECO:0000256" key="3">
    <source>
        <dbReference type="ARBA" id="ARBA00022801"/>
    </source>
</evidence>
<keyword evidence="10" id="KW-1185">Reference proteome</keyword>
<evidence type="ECO:0000256" key="5">
    <source>
        <dbReference type="PROSITE-ProRule" id="PRU01240"/>
    </source>
</evidence>
<reference evidence="10" key="1">
    <citation type="journal article" date="2018" name="Nat. Microbiol.">
        <title>Leveraging single-cell genomics to expand the fungal tree of life.</title>
        <authorList>
            <person name="Ahrendt S.R."/>
            <person name="Quandt C.A."/>
            <person name="Ciobanu D."/>
            <person name="Clum A."/>
            <person name="Salamov A."/>
            <person name="Andreopoulos B."/>
            <person name="Cheng J.F."/>
            <person name="Woyke T."/>
            <person name="Pelin A."/>
            <person name="Henrissat B."/>
            <person name="Reynolds N.K."/>
            <person name="Benny G.L."/>
            <person name="Smith M.E."/>
            <person name="James T.Y."/>
            <person name="Grigoriev I.V."/>
        </authorList>
    </citation>
    <scope>NUCLEOTIDE SEQUENCE [LARGE SCALE GENOMIC DNA]</scope>
    <source>
        <strain evidence="10">Benny S71-1</strain>
    </source>
</reference>
<feature type="non-terminal residue" evidence="9">
    <location>
        <position position="321"/>
    </location>
</feature>
<dbReference type="PANTHER" id="PTHR43806">
    <property type="entry name" value="PEPTIDASE S8"/>
    <property type="match status" value="1"/>
</dbReference>
<dbReference type="InterPro" id="IPR036852">
    <property type="entry name" value="Peptidase_S8/S53_dom_sf"/>
</dbReference>
<sequence length="321" mass="33679">VQYAYKDGSFQGFAARLTREQVARLTADQRVEYVEPQQLTRIAGYQANPPSWGLPRIAHRRAADNQAYVYPDSAGEGTEIWVVDTGINEQHQDFGGRARMLVSFISGEAVTDLNGHGTHVAGTTAGTAYGVAKKATVYGVKVLPGSGYGSNAGVIAGIQYVVQYARPYKAVINMSLSSGRSRAVDDAVQAAVDAGIAVVVAAGNAAANACDYSPAGAPSAFAVAASDIANQEASFSNYGSCVRVYAPGVDIRSLWKGSDTATNTISGTSMASPHVAGVAALYMSMKNYDSVGALYADLINHATYNVITNPSLDTANRLIYN</sequence>
<dbReference type="SUPFAM" id="SSF52743">
    <property type="entry name" value="Subtilisin-like"/>
    <property type="match status" value="1"/>
</dbReference>
<dbReference type="Pfam" id="PF05922">
    <property type="entry name" value="Inhibitor_I9"/>
    <property type="match status" value="1"/>
</dbReference>
<dbReference type="AlphaFoldDB" id="A0A4P9Z2H0"/>
<dbReference type="EMBL" id="KZ989390">
    <property type="protein sequence ID" value="RKP26565.1"/>
    <property type="molecule type" value="Genomic_DNA"/>
</dbReference>
<dbReference type="GO" id="GO:0006508">
    <property type="term" value="P:proteolysis"/>
    <property type="evidence" value="ECO:0007669"/>
    <property type="project" value="UniProtKB-KW"/>
</dbReference>
<dbReference type="FunFam" id="3.40.50.200:FF:000014">
    <property type="entry name" value="Proteinase K"/>
    <property type="match status" value="1"/>
</dbReference>
<evidence type="ECO:0000256" key="1">
    <source>
        <dbReference type="ARBA" id="ARBA00011073"/>
    </source>
</evidence>
<feature type="active site" description="Charge relay system" evidence="5">
    <location>
        <position position="269"/>
    </location>
</feature>
<feature type="active site" description="Charge relay system" evidence="5">
    <location>
        <position position="84"/>
    </location>
</feature>
<dbReference type="InterPro" id="IPR023828">
    <property type="entry name" value="Peptidase_S8_Ser-AS"/>
</dbReference>
<dbReference type="PROSITE" id="PS00136">
    <property type="entry name" value="SUBTILASE_ASP"/>
    <property type="match status" value="1"/>
</dbReference>
<dbReference type="InterPro" id="IPR034193">
    <property type="entry name" value="PCSK9_ProteinaseK-like"/>
</dbReference>
<keyword evidence="2 5" id="KW-0645">Protease</keyword>
<dbReference type="Proteomes" id="UP000278143">
    <property type="component" value="Unassembled WGS sequence"/>
</dbReference>
<evidence type="ECO:0000256" key="2">
    <source>
        <dbReference type="ARBA" id="ARBA00022670"/>
    </source>
</evidence>
<dbReference type="InterPro" id="IPR010259">
    <property type="entry name" value="S8pro/Inhibitor_I9"/>
</dbReference>
<dbReference type="Gene3D" id="3.30.70.80">
    <property type="entry name" value="Peptidase S8 propeptide/proteinase inhibitor I9"/>
    <property type="match status" value="1"/>
</dbReference>